<gene>
    <name evidence="5" type="ORF">DWY99_00950</name>
</gene>
<keyword evidence="3" id="KW-0804">Transcription</keyword>
<dbReference type="Gene3D" id="2.60.120.280">
    <property type="entry name" value="Regulatory protein AraC"/>
    <property type="match status" value="1"/>
</dbReference>
<dbReference type="GO" id="GO:0003700">
    <property type="term" value="F:DNA-binding transcription factor activity"/>
    <property type="evidence" value="ECO:0007669"/>
    <property type="project" value="InterPro"/>
</dbReference>
<dbReference type="Gene3D" id="1.10.10.60">
    <property type="entry name" value="Homeodomain-like"/>
    <property type="match status" value="2"/>
</dbReference>
<dbReference type="PANTHER" id="PTHR43280:SF2">
    <property type="entry name" value="HTH-TYPE TRANSCRIPTIONAL REGULATOR EXSA"/>
    <property type="match status" value="1"/>
</dbReference>
<dbReference type="Pfam" id="PF12833">
    <property type="entry name" value="HTH_18"/>
    <property type="match status" value="1"/>
</dbReference>
<dbReference type="SMART" id="SM00342">
    <property type="entry name" value="HTH_ARAC"/>
    <property type="match status" value="1"/>
</dbReference>
<dbReference type="PROSITE" id="PS01124">
    <property type="entry name" value="HTH_ARAC_FAMILY_2"/>
    <property type="match status" value="1"/>
</dbReference>
<name>A0A412B0S7_9FIRM</name>
<dbReference type="Proteomes" id="UP000284751">
    <property type="component" value="Unassembled WGS sequence"/>
</dbReference>
<dbReference type="AlphaFoldDB" id="A0A412B0S7"/>
<organism evidence="5 6">
    <name type="scientific">[Clostridium] leptum</name>
    <dbReference type="NCBI Taxonomy" id="1535"/>
    <lineage>
        <taxon>Bacteria</taxon>
        <taxon>Bacillati</taxon>
        <taxon>Bacillota</taxon>
        <taxon>Clostridia</taxon>
        <taxon>Eubacteriales</taxon>
        <taxon>Oscillospiraceae</taxon>
        <taxon>Oscillospiraceae incertae sedis</taxon>
    </lineage>
</organism>
<keyword evidence="2" id="KW-0238">DNA-binding</keyword>
<dbReference type="InterPro" id="IPR037923">
    <property type="entry name" value="HTH-like"/>
</dbReference>
<dbReference type="PRINTS" id="PR00032">
    <property type="entry name" value="HTHARAC"/>
</dbReference>
<sequence>MIGLAHDAFKHSVWLSNREGLGLAVYNCGFQRCSPGHTWGPAVRDHFLIHYITSGKGVYDSGSGKYSLSAGDGFLVVPNRLITYWADQSDPWEYYWVGFNGTDAERLVCEAGLSAEQPIFHYDKDSLYREKLLNIYRLNGNRPSDQARMQAGLLSFMAAMMDRRPLDIQEKKSGYEYVKKSLQFIDYNYSRSIDVDDIAANVGISRSHLYRLFMKHISVPPNEYLTRYRIQKASLLLESSNLSVGEAAYSTGFSDQLYFSRVFKKYKGLSPSQYSKCSHEKK</sequence>
<dbReference type="Pfam" id="PF02311">
    <property type="entry name" value="AraC_binding"/>
    <property type="match status" value="1"/>
</dbReference>
<dbReference type="InterPro" id="IPR020449">
    <property type="entry name" value="Tscrpt_reg_AraC-type_HTH"/>
</dbReference>
<evidence type="ECO:0000256" key="2">
    <source>
        <dbReference type="ARBA" id="ARBA00023125"/>
    </source>
</evidence>
<dbReference type="InterPro" id="IPR018062">
    <property type="entry name" value="HTH_AraC-typ_CS"/>
</dbReference>
<dbReference type="SUPFAM" id="SSF51215">
    <property type="entry name" value="Regulatory protein AraC"/>
    <property type="match status" value="1"/>
</dbReference>
<comment type="caution">
    <text evidence="5">The sequence shown here is derived from an EMBL/GenBank/DDBJ whole genome shotgun (WGS) entry which is preliminary data.</text>
</comment>
<protein>
    <submittedName>
        <fullName evidence="5">AraC family transcriptional regulator</fullName>
    </submittedName>
</protein>
<evidence type="ECO:0000313" key="5">
    <source>
        <dbReference type="EMBL" id="RGQ44246.1"/>
    </source>
</evidence>
<dbReference type="EMBL" id="QRTC01000002">
    <property type="protein sequence ID" value="RGQ44246.1"/>
    <property type="molecule type" value="Genomic_DNA"/>
</dbReference>
<dbReference type="PROSITE" id="PS00041">
    <property type="entry name" value="HTH_ARAC_FAMILY_1"/>
    <property type="match status" value="1"/>
</dbReference>
<reference evidence="5 6" key="1">
    <citation type="submission" date="2018-08" db="EMBL/GenBank/DDBJ databases">
        <title>A genome reference for cultivated species of the human gut microbiota.</title>
        <authorList>
            <person name="Zou Y."/>
            <person name="Xue W."/>
            <person name="Luo G."/>
        </authorList>
    </citation>
    <scope>NUCLEOTIDE SEQUENCE [LARGE SCALE GENOMIC DNA]</scope>
    <source>
        <strain evidence="5 6">AF28-26</strain>
    </source>
</reference>
<proteinExistence type="predicted"/>
<keyword evidence="1" id="KW-0805">Transcription regulation</keyword>
<dbReference type="SUPFAM" id="SSF46689">
    <property type="entry name" value="Homeodomain-like"/>
    <property type="match status" value="2"/>
</dbReference>
<dbReference type="InterPro" id="IPR009057">
    <property type="entry name" value="Homeodomain-like_sf"/>
</dbReference>
<evidence type="ECO:0000259" key="4">
    <source>
        <dbReference type="PROSITE" id="PS01124"/>
    </source>
</evidence>
<feature type="domain" description="HTH araC/xylS-type" evidence="4">
    <location>
        <begin position="179"/>
        <end position="277"/>
    </location>
</feature>
<evidence type="ECO:0000256" key="3">
    <source>
        <dbReference type="ARBA" id="ARBA00023163"/>
    </source>
</evidence>
<dbReference type="CDD" id="cd06986">
    <property type="entry name" value="cupin_MmsR-like_N"/>
    <property type="match status" value="1"/>
</dbReference>
<dbReference type="PANTHER" id="PTHR43280">
    <property type="entry name" value="ARAC-FAMILY TRANSCRIPTIONAL REGULATOR"/>
    <property type="match status" value="1"/>
</dbReference>
<accession>A0A412B0S7</accession>
<evidence type="ECO:0000313" key="6">
    <source>
        <dbReference type="Proteomes" id="UP000284751"/>
    </source>
</evidence>
<evidence type="ECO:0000256" key="1">
    <source>
        <dbReference type="ARBA" id="ARBA00023015"/>
    </source>
</evidence>
<dbReference type="InterPro" id="IPR018060">
    <property type="entry name" value="HTH_AraC"/>
</dbReference>
<dbReference type="InterPro" id="IPR003313">
    <property type="entry name" value="AraC-bd"/>
</dbReference>
<dbReference type="GO" id="GO:0043565">
    <property type="term" value="F:sequence-specific DNA binding"/>
    <property type="evidence" value="ECO:0007669"/>
    <property type="project" value="InterPro"/>
</dbReference>